<dbReference type="AlphaFoldDB" id="A0A9P6UIJ9"/>
<evidence type="ECO:0000313" key="2">
    <source>
        <dbReference type="Proteomes" id="UP000823405"/>
    </source>
</evidence>
<sequence>MLYDDVRTVAYRQKTQGSRKSHDVGVSVKIWLDLIVQGGGKGMFMDQVAEFPEHFVFAWCTKFQLRQNTCTAMRGPLNAIRRASSEVELQLKWNTFQNLFPFATKMTSYLKRQWMVPQKLVKWVLYLRENYQLTNTYNLVESWHKTLKRQHLGYERDLRADDLVCLLQGVVDVDFRTTHFKITHGLQPIVLSQYDKANKAKAMALAFGVASNMVSEEAEQFKNSISPHLRLQLQKHRAEAQERERSEREVANALAFEAGETKALVIAETILHEIRARKKRKCNLQYMQTVVAGLERTLLEVRGLNTVAAG</sequence>
<accession>A0A9P6UIJ9</accession>
<gene>
    <name evidence="1" type="ORF">BGZ97_002360</name>
</gene>
<protein>
    <submittedName>
        <fullName evidence="1">Uncharacterized protein</fullName>
    </submittedName>
</protein>
<reference evidence="1" key="1">
    <citation type="journal article" date="2020" name="Fungal Divers.">
        <title>Resolving the Mortierellaceae phylogeny through synthesis of multi-gene phylogenetics and phylogenomics.</title>
        <authorList>
            <person name="Vandepol N."/>
            <person name="Liber J."/>
            <person name="Desiro A."/>
            <person name="Na H."/>
            <person name="Kennedy M."/>
            <person name="Barry K."/>
            <person name="Grigoriev I.V."/>
            <person name="Miller A.N."/>
            <person name="O'Donnell K."/>
            <person name="Stajich J.E."/>
            <person name="Bonito G."/>
        </authorList>
    </citation>
    <scope>NUCLEOTIDE SEQUENCE</scope>
    <source>
        <strain evidence="1">NVP60</strain>
    </source>
</reference>
<keyword evidence="2" id="KW-1185">Reference proteome</keyword>
<proteinExistence type="predicted"/>
<comment type="caution">
    <text evidence="1">The sequence shown here is derived from an EMBL/GenBank/DDBJ whole genome shotgun (WGS) entry which is preliminary data.</text>
</comment>
<name>A0A9P6UIJ9_9FUNG</name>
<dbReference type="Proteomes" id="UP000823405">
    <property type="component" value="Unassembled WGS sequence"/>
</dbReference>
<dbReference type="OrthoDB" id="2444301at2759"/>
<organism evidence="1 2">
    <name type="scientific">Linnemannia gamsii</name>
    <dbReference type="NCBI Taxonomy" id="64522"/>
    <lineage>
        <taxon>Eukaryota</taxon>
        <taxon>Fungi</taxon>
        <taxon>Fungi incertae sedis</taxon>
        <taxon>Mucoromycota</taxon>
        <taxon>Mortierellomycotina</taxon>
        <taxon>Mortierellomycetes</taxon>
        <taxon>Mortierellales</taxon>
        <taxon>Mortierellaceae</taxon>
        <taxon>Linnemannia</taxon>
    </lineage>
</organism>
<dbReference type="EMBL" id="JAAAIN010001513">
    <property type="protein sequence ID" value="KAG0302413.1"/>
    <property type="molecule type" value="Genomic_DNA"/>
</dbReference>
<feature type="non-terminal residue" evidence="1">
    <location>
        <position position="1"/>
    </location>
</feature>
<evidence type="ECO:0000313" key="1">
    <source>
        <dbReference type="EMBL" id="KAG0302413.1"/>
    </source>
</evidence>